<protein>
    <recommendedName>
        <fullName evidence="2">S100P-binding protein</fullName>
    </recommendedName>
</protein>
<feature type="region of interest" description="Disordered" evidence="5">
    <location>
        <begin position="466"/>
        <end position="611"/>
    </location>
</feature>
<evidence type="ECO:0000256" key="3">
    <source>
        <dbReference type="ARBA" id="ARBA00023242"/>
    </source>
</evidence>
<keyword evidence="3" id="KW-0539">Nucleus</keyword>
<feature type="region of interest" description="Disordered" evidence="5">
    <location>
        <begin position="1"/>
        <end position="31"/>
    </location>
</feature>
<dbReference type="PANTHER" id="PTHR14455:SF0">
    <property type="entry name" value="S100P-BINDING PROTEIN"/>
    <property type="match status" value="1"/>
</dbReference>
<gene>
    <name evidence="6" type="ORF">UPYG_G00224190</name>
</gene>
<organism evidence="6 7">
    <name type="scientific">Umbra pygmaea</name>
    <name type="common">Eastern mudminnow</name>
    <dbReference type="NCBI Taxonomy" id="75934"/>
    <lineage>
        <taxon>Eukaryota</taxon>
        <taxon>Metazoa</taxon>
        <taxon>Chordata</taxon>
        <taxon>Craniata</taxon>
        <taxon>Vertebrata</taxon>
        <taxon>Euteleostomi</taxon>
        <taxon>Actinopterygii</taxon>
        <taxon>Neopterygii</taxon>
        <taxon>Teleostei</taxon>
        <taxon>Protacanthopterygii</taxon>
        <taxon>Esociformes</taxon>
        <taxon>Umbridae</taxon>
        <taxon>Umbra</taxon>
    </lineage>
</organism>
<evidence type="ECO:0000313" key="6">
    <source>
        <dbReference type="EMBL" id="KAL0969228.1"/>
    </source>
</evidence>
<dbReference type="PANTHER" id="PTHR14455">
    <property type="entry name" value="ASKOPOS"/>
    <property type="match status" value="1"/>
</dbReference>
<accession>A0ABD0WH65</accession>
<feature type="compositionally biased region" description="Polar residues" evidence="5">
    <location>
        <begin position="601"/>
        <end position="611"/>
    </location>
</feature>
<keyword evidence="4" id="KW-0175">Coiled coil</keyword>
<evidence type="ECO:0000313" key="7">
    <source>
        <dbReference type="Proteomes" id="UP001557470"/>
    </source>
</evidence>
<evidence type="ECO:0000256" key="5">
    <source>
        <dbReference type="SAM" id="MobiDB-lite"/>
    </source>
</evidence>
<feature type="compositionally biased region" description="Polar residues" evidence="5">
    <location>
        <begin position="550"/>
        <end position="576"/>
    </location>
</feature>
<name>A0ABD0WH65_UMBPY</name>
<comment type="caution">
    <text evidence="6">The sequence shown here is derived from an EMBL/GenBank/DDBJ whole genome shotgun (WGS) entry which is preliminary data.</text>
</comment>
<reference evidence="6 7" key="1">
    <citation type="submission" date="2024-06" db="EMBL/GenBank/DDBJ databases">
        <authorList>
            <person name="Pan Q."/>
            <person name="Wen M."/>
            <person name="Jouanno E."/>
            <person name="Zahm M."/>
            <person name="Klopp C."/>
            <person name="Cabau C."/>
            <person name="Louis A."/>
            <person name="Berthelot C."/>
            <person name="Parey E."/>
            <person name="Roest Crollius H."/>
            <person name="Montfort J."/>
            <person name="Robinson-Rechavi M."/>
            <person name="Bouchez O."/>
            <person name="Lampietro C."/>
            <person name="Lopez Roques C."/>
            <person name="Donnadieu C."/>
            <person name="Postlethwait J."/>
            <person name="Bobe J."/>
            <person name="Verreycken H."/>
            <person name="Guiguen Y."/>
        </authorList>
    </citation>
    <scope>NUCLEOTIDE SEQUENCE [LARGE SCALE GENOMIC DNA]</scope>
    <source>
        <strain evidence="6">Up_M1</strain>
        <tissue evidence="6">Testis</tissue>
    </source>
</reference>
<feature type="compositionally biased region" description="Polar residues" evidence="5">
    <location>
        <begin position="514"/>
        <end position="535"/>
    </location>
</feature>
<dbReference type="InterPro" id="IPR026097">
    <property type="entry name" value="S100PBP"/>
</dbReference>
<evidence type="ECO:0000256" key="1">
    <source>
        <dbReference type="ARBA" id="ARBA00004123"/>
    </source>
</evidence>
<dbReference type="EMBL" id="JAGEUA010000007">
    <property type="protein sequence ID" value="KAL0969228.1"/>
    <property type="molecule type" value="Genomic_DNA"/>
</dbReference>
<feature type="compositionally biased region" description="Polar residues" evidence="5">
    <location>
        <begin position="181"/>
        <end position="196"/>
    </location>
</feature>
<dbReference type="Pfam" id="PF15427">
    <property type="entry name" value="S100PBPR"/>
    <property type="match status" value="1"/>
</dbReference>
<comment type="subcellular location">
    <subcellularLocation>
        <location evidence="1">Nucleus</location>
    </subcellularLocation>
</comment>
<evidence type="ECO:0000256" key="2">
    <source>
        <dbReference type="ARBA" id="ARBA00020595"/>
    </source>
</evidence>
<feature type="compositionally biased region" description="Polar residues" evidence="5">
    <location>
        <begin position="584"/>
        <end position="593"/>
    </location>
</feature>
<sequence>MEMPNKPPKNIFNRLGSKKPSREDERNNENNNISSDLKTFCAYSRMITCEKSTVSSSSTSSSSCTSSNPFYNLKIEIVNNSTPKRHKRRLDDSCLDDTYETPFKRFCRTNVVSPDLGCVLDSCNSFPDIATASSTTDIQEIPSSVNNAVKWDSEASVREPSSGHVQIVPAKEVGSKHGGTASPSCPFSNQSGTWSESTRLEPDNIPMDLGPVFDFDVDKIMCLSPFDSDRGSDEDIEHIINIRNSFYNKHCASNGSHGDVYQSKPLLAPNQTQDQVKGKKTGEQMVGKAEQKKDELNQQGEALSGEIYFSTTLLEALRSGVRHTAMPLQPHTEPSPVVRECETQGPHVVLGEGQPQCPAGLHQNSMGLAVPCQLNQSFIQDVGCYGLFGASLNPVEGSDADFEVDAQKVWYIGAPILESSMCYNVPVKSNAVCVGQMVSEERDLDTVATSYKTALPLNVQETSALPGVQTHSKKTLKLPGQNASDARGVQEPLEKNVVKKTSPVLRTSSRKNVVKNITVQEPSTQQNNVKTTPIQKVSPPQKVIKGKPAQASSKSSDQKVLNVKTVQASSKSSDQRVLNVKPAQASSKSSDQKVLNVKPVQASSKSSHQKVLNVKTVQASSKSSDQEVLNVKTVQASSKSSDQKVLNVKTVQASSKSSDQKLVKTRHVQHTVPRPVVYDREEYWQREKRLYVDSVTRHMRENTGTGGSMGVMTELMNLMNHVAHQVPGANRRQWQHPSDLTRRNYQKRFGNESAIYTLDEWQNRNDKKYCRFAKVPLVFERSPV</sequence>
<proteinExistence type="predicted"/>
<evidence type="ECO:0000256" key="4">
    <source>
        <dbReference type="SAM" id="Coils"/>
    </source>
</evidence>
<dbReference type="Proteomes" id="UP001557470">
    <property type="component" value="Unassembled WGS sequence"/>
</dbReference>
<feature type="coiled-coil region" evidence="4">
    <location>
        <begin position="279"/>
        <end position="306"/>
    </location>
</feature>
<keyword evidence="7" id="KW-1185">Reference proteome</keyword>
<dbReference type="AlphaFoldDB" id="A0ABD0WH65"/>
<feature type="region of interest" description="Disordered" evidence="5">
    <location>
        <begin position="173"/>
        <end position="196"/>
    </location>
</feature>
<dbReference type="GO" id="GO:0005634">
    <property type="term" value="C:nucleus"/>
    <property type="evidence" value="ECO:0007669"/>
    <property type="project" value="UniProtKB-SubCell"/>
</dbReference>